<feature type="compositionally biased region" description="Basic and acidic residues" evidence="1">
    <location>
        <begin position="206"/>
        <end position="232"/>
    </location>
</feature>
<dbReference type="PANTHER" id="PTHR33047:SF8">
    <property type="entry name" value="REGULATOR OF RDNA TRANSCRIPTION PROTEIN 15"/>
    <property type="match status" value="1"/>
</dbReference>
<feature type="region of interest" description="Disordered" evidence="1">
    <location>
        <begin position="74"/>
        <end position="140"/>
    </location>
</feature>
<organism evidence="2">
    <name type="scientific">Salix viminalis</name>
    <name type="common">Common osier</name>
    <name type="synonym">Basket willow</name>
    <dbReference type="NCBI Taxonomy" id="40686"/>
    <lineage>
        <taxon>Eukaryota</taxon>
        <taxon>Viridiplantae</taxon>
        <taxon>Streptophyta</taxon>
        <taxon>Embryophyta</taxon>
        <taxon>Tracheophyta</taxon>
        <taxon>Spermatophyta</taxon>
        <taxon>Magnoliopsida</taxon>
        <taxon>eudicotyledons</taxon>
        <taxon>Gunneridae</taxon>
        <taxon>Pentapetalae</taxon>
        <taxon>rosids</taxon>
        <taxon>fabids</taxon>
        <taxon>Malpighiales</taxon>
        <taxon>Salicaceae</taxon>
        <taxon>Saliceae</taxon>
        <taxon>Salix</taxon>
    </lineage>
</organism>
<feature type="compositionally biased region" description="Polar residues" evidence="1">
    <location>
        <begin position="192"/>
        <end position="203"/>
    </location>
</feature>
<feature type="compositionally biased region" description="Polar residues" evidence="1">
    <location>
        <begin position="105"/>
        <end position="136"/>
    </location>
</feature>
<name>A0A6N2K0Y8_SALVM</name>
<feature type="region of interest" description="Disordered" evidence="1">
    <location>
        <begin position="192"/>
        <end position="235"/>
    </location>
</feature>
<dbReference type="PANTHER" id="PTHR33047">
    <property type="entry name" value="PROTEIN TAR1"/>
    <property type="match status" value="1"/>
</dbReference>
<gene>
    <name evidence="2" type="ORF">SVIM_LOCUS15913</name>
</gene>
<evidence type="ECO:0000256" key="1">
    <source>
        <dbReference type="SAM" id="MobiDB-lite"/>
    </source>
</evidence>
<feature type="region of interest" description="Disordered" evidence="1">
    <location>
        <begin position="695"/>
        <end position="714"/>
    </location>
</feature>
<feature type="compositionally biased region" description="Polar residues" evidence="1">
    <location>
        <begin position="789"/>
        <end position="805"/>
    </location>
</feature>
<feature type="region of interest" description="Disordered" evidence="1">
    <location>
        <begin position="786"/>
        <end position="854"/>
    </location>
</feature>
<feature type="compositionally biased region" description="Basic and acidic residues" evidence="1">
    <location>
        <begin position="826"/>
        <end position="836"/>
    </location>
</feature>
<dbReference type="AlphaFoldDB" id="A0A6N2K0Y8"/>
<protein>
    <recommendedName>
        <fullName evidence="3">Senescence-associated protein</fullName>
    </recommendedName>
</protein>
<evidence type="ECO:0000313" key="2">
    <source>
        <dbReference type="EMBL" id="VFU21667.1"/>
    </source>
</evidence>
<proteinExistence type="predicted"/>
<sequence length="1020" mass="111759">MNAWLPQASYPCGNFSDTSSFKFRRSKGSIGHAFTVRIRTGNQNQTSFYPFVPHEISVLVELILGHLRYLLTDVPPQPNSPPDNVFRPDRPPKRPWVQKEGQRPASDSRNNSHLSYTSQVISQSRTRVSSTGSSFPADSAKPVPLAVVSLDSRQGQWESHDEAFGYLKRVIVTPAVYPRLVEFLHFDIQSTGQKSHCGRSQSVPRPARDDPLSPREQLEQSTDSRRVRDWDPRAQPSEPILFPSYGSILPTSLAYIVPSTRGCSPWRPDAVMSTTGRGRHSVLRIFKGRRGRTGHHATCGALPAAGPYLRLSRFQEKITLPEAPADVSGLPNVAVSRHVPDRLTHVQVPFTWNLSPLRPSKFSFEYLLLPPRSAPTAAPPGSRPGFCSDRRALLLIGAWRLPRRPGIGRALQRHPFSGLVDSAADFDFHDHRPAVSAQLGTVTRLPVHPASPVLLTKNGPLGALDSVARLNEAAAPSYLFKTVRLVFRPIPKSDERFARQYRCGPPPEFPLASPRSGIVHHLSGPDRHALTRTLLRRSRSVGGATLEGIPPVSFLAPYGFTRPLTRTHVRLLGPCFKTGRMGSPQADARSAHVPGHAVTARAAVHDRSDGISTGAATAIRIGPRPEPIGGPAVAVPHPTGAHRRPHPLPSRQFQALFDSLFKVLFIFPSRYLFAIGLSPIFSLGRNLPPDWGCIPKQPDSQTAPRGAAGSSHDGALTLSGAPFQGTWAWSAAEDASPDYNSNAAGARFSSWAFPGSLAVTRGILSRLTWGRNESILESQCSGVREVPGATSTRTTVSEGLSTTACRGNRRRGLDFRPTTGGSARETSIRPRPREPRGVGATMRDTQADVPSTRRPRAQLAFKDSMVHGILQFTPSIAFRYVLHRCESRDIRCRESFRLSQKEGAPPTPRLRGRAPSTQFPWRFSRRGSLASRVGRRCVPPRHAWTRGAGAPRAQLVMPRVRGRSAGAGFDNDPSAGSPTETLLRLLLPLNDKVQWTSRDVASGEPPTSPRSEHFTGPFNR</sequence>
<dbReference type="InterPro" id="IPR052997">
    <property type="entry name" value="RRT15-like"/>
</dbReference>
<evidence type="ECO:0008006" key="3">
    <source>
        <dbReference type="Google" id="ProtNLM"/>
    </source>
</evidence>
<accession>A0A6N2K0Y8</accession>
<reference evidence="2" key="1">
    <citation type="submission" date="2019-03" db="EMBL/GenBank/DDBJ databases">
        <authorList>
            <person name="Mank J."/>
            <person name="Almeida P."/>
        </authorList>
    </citation>
    <scope>NUCLEOTIDE SEQUENCE</scope>
    <source>
        <strain evidence="2">78183</strain>
    </source>
</reference>
<feature type="region of interest" description="Disordered" evidence="1">
    <location>
        <begin position="996"/>
        <end position="1020"/>
    </location>
</feature>
<dbReference type="EMBL" id="CAADRP010000011">
    <property type="protein sequence ID" value="VFU21667.1"/>
    <property type="molecule type" value="Genomic_DNA"/>
</dbReference>